<keyword evidence="2 4" id="KW-0808">Transferase</keyword>
<dbReference type="GO" id="GO:0016757">
    <property type="term" value="F:glycosyltransferase activity"/>
    <property type="evidence" value="ECO:0007669"/>
    <property type="project" value="UniProtKB-KW"/>
</dbReference>
<dbReference type="EMBL" id="QZEZ01000008">
    <property type="protein sequence ID" value="RJK93757.1"/>
    <property type="molecule type" value="Genomic_DNA"/>
</dbReference>
<dbReference type="InterPro" id="IPR028098">
    <property type="entry name" value="Glyco_trans_4-like_N"/>
</dbReference>
<comment type="caution">
    <text evidence="4">The sequence shown here is derived from an EMBL/GenBank/DDBJ whole genome shotgun (WGS) entry which is preliminary data.</text>
</comment>
<feature type="domain" description="Glycosyltransferase subfamily 4-like N-terminal" evidence="3">
    <location>
        <begin position="19"/>
        <end position="188"/>
    </location>
</feature>
<protein>
    <submittedName>
        <fullName evidence="4">Glycosyltransferase family 1 protein</fullName>
    </submittedName>
</protein>
<dbReference type="RefSeq" id="WP_119951428.1">
    <property type="nucleotide sequence ID" value="NZ_QZEZ01000008.1"/>
</dbReference>
<dbReference type="Pfam" id="PF13439">
    <property type="entry name" value="Glyco_transf_4"/>
    <property type="match status" value="1"/>
</dbReference>
<evidence type="ECO:0000259" key="3">
    <source>
        <dbReference type="Pfam" id="PF13439"/>
    </source>
</evidence>
<gene>
    <name evidence="4" type="ORF">D5H78_15585</name>
</gene>
<accession>A0A3A3ZF59</accession>
<evidence type="ECO:0000256" key="1">
    <source>
        <dbReference type="ARBA" id="ARBA00022676"/>
    </source>
</evidence>
<evidence type="ECO:0000256" key="2">
    <source>
        <dbReference type="ARBA" id="ARBA00022679"/>
    </source>
</evidence>
<dbReference type="SUPFAM" id="SSF53756">
    <property type="entry name" value="UDP-Glycosyltransferase/glycogen phosphorylase"/>
    <property type="match status" value="1"/>
</dbReference>
<evidence type="ECO:0000313" key="5">
    <source>
        <dbReference type="Proteomes" id="UP000265614"/>
    </source>
</evidence>
<dbReference type="Proteomes" id="UP000265614">
    <property type="component" value="Unassembled WGS sequence"/>
</dbReference>
<dbReference type="Pfam" id="PF13692">
    <property type="entry name" value="Glyco_trans_1_4"/>
    <property type="match status" value="1"/>
</dbReference>
<dbReference type="PANTHER" id="PTHR12526:SF600">
    <property type="entry name" value="GLYCOSYL TRANSFERASE GROUP 1"/>
    <property type="match status" value="1"/>
</dbReference>
<dbReference type="PANTHER" id="PTHR12526">
    <property type="entry name" value="GLYCOSYLTRANSFERASE"/>
    <property type="match status" value="1"/>
</dbReference>
<dbReference type="CDD" id="cd03801">
    <property type="entry name" value="GT4_PimA-like"/>
    <property type="match status" value="1"/>
</dbReference>
<reference evidence="4 5" key="1">
    <citation type="submission" date="2018-09" db="EMBL/GenBank/DDBJ databases">
        <title>YIM 75000 draft genome.</title>
        <authorList>
            <person name="Tang S."/>
            <person name="Feng Y."/>
        </authorList>
    </citation>
    <scope>NUCLEOTIDE SEQUENCE [LARGE SCALE GENOMIC DNA]</scope>
    <source>
        <strain evidence="4 5">YIM 75000</strain>
    </source>
</reference>
<dbReference type="Gene3D" id="3.40.50.2000">
    <property type="entry name" value="Glycogen Phosphorylase B"/>
    <property type="match status" value="2"/>
</dbReference>
<proteinExistence type="predicted"/>
<evidence type="ECO:0000313" key="4">
    <source>
        <dbReference type="EMBL" id="RJK93757.1"/>
    </source>
</evidence>
<dbReference type="AlphaFoldDB" id="A0A3A3ZF59"/>
<name>A0A3A3ZF59_9ACTN</name>
<organism evidence="4 5">
    <name type="scientific">Vallicoccus soli</name>
    <dbReference type="NCBI Taxonomy" id="2339232"/>
    <lineage>
        <taxon>Bacteria</taxon>
        <taxon>Bacillati</taxon>
        <taxon>Actinomycetota</taxon>
        <taxon>Actinomycetes</taxon>
        <taxon>Motilibacterales</taxon>
        <taxon>Vallicoccaceae</taxon>
        <taxon>Vallicoccus</taxon>
    </lineage>
</organism>
<sequence>MRVAYVCTDPGVPVWGGKGASVHVQAVLRVLVRRGHEVHLLAARTGGAAPADLDGVVVHPLPAVGRGPAAEREVAATRSDAAVAGLLDGLGPLDLLWERYALWGRTATSWAAARGVPSVLEVNAPLVEEQAEHRELVDRAGAERVAREALSAATAVVAVSDPVADWARSRSRHPRRVVTVPNGVDADRVVPGPFRAAPDPFVVGFVGTLKPWHGTEVLVDAHALLAATDPSWRLLLVGDGPCAAALRARATAAGTAHLVECTGAVAPPDVPALLQRMDVATAPYPPLDGSYFSPLKVYEYLAAGLPVVASAVGQVPQALDGGRLGELVRPGDAADLARALAALRADPARRQALSRAGRAAAVQRHTWDAVVDRVLGHALGPAAGVA</sequence>
<dbReference type="OrthoDB" id="9790710at2"/>
<keyword evidence="5" id="KW-1185">Reference proteome</keyword>
<keyword evidence="1" id="KW-0328">Glycosyltransferase</keyword>